<dbReference type="EMBL" id="KV417487">
    <property type="protein sequence ID" value="KZP32024.1"/>
    <property type="molecule type" value="Genomic_DNA"/>
</dbReference>
<evidence type="ECO:0000256" key="5">
    <source>
        <dbReference type="ARBA" id="ARBA00022691"/>
    </source>
</evidence>
<keyword evidence="7" id="KW-0862">Zinc</keyword>
<evidence type="ECO:0000313" key="11">
    <source>
        <dbReference type="Proteomes" id="UP000076532"/>
    </source>
</evidence>
<name>A0A166UTU7_9AGAM</name>
<proteinExistence type="predicted"/>
<evidence type="ECO:0000259" key="9">
    <source>
        <dbReference type="PROSITE" id="PS50280"/>
    </source>
</evidence>
<feature type="compositionally biased region" description="Acidic residues" evidence="8">
    <location>
        <begin position="1"/>
        <end position="14"/>
    </location>
</feature>
<protein>
    <submittedName>
        <fullName evidence="10">SET domain-containing protein</fullName>
    </submittedName>
</protein>
<dbReference type="Gene3D" id="2.170.270.10">
    <property type="entry name" value="SET domain"/>
    <property type="match status" value="1"/>
</dbReference>
<comment type="subcellular location">
    <subcellularLocation>
        <location evidence="1">Chromosome</location>
    </subcellularLocation>
</comment>
<feature type="region of interest" description="Disordered" evidence="8">
    <location>
        <begin position="155"/>
        <end position="307"/>
    </location>
</feature>
<sequence>MSDAEVEESSDEGSLEMWENSDTPEEDWGDDDREEWPIEGIVGEEVTLSGDIRYEVAWADWARADDSNTTWVRNLPDRPDLVNSWKKAQNARRAKLAAESTWIEIGNFLDVHNSRTHERAQALDEKTRAGAKKPKRYDLWDVEIKRHLQELEMDGEEGLEREDRPKLLRMSKSGETRSRASSTVVSHTTQSMTPGSSRSTPATSVSGKHLSRDIGSPVPGPSLSTPKPKSHKKQIQSTPSVLHPSKLGVSHKKKATKTRIDSTPEGSEEDDALSVSVTKPSPATSRRWLPPSRSIRPLPSKSKSKPALVVPTRRQLLEAKWTKSAEREEAAAVFIINEEDDDDVPALPPGFRYRETGYEYPQGLSRPDPAFLVGCDCECTGEESGCEWERCECQDGEGEGQVPAYQDGSFNFEHEGVVMECNQNCACDGRCPNRVAQMPRQFPVQVFKTKGCGWGVRSTMDIAKGTVLGIYTGEIIRRKDLKEAMNAAQGYMFDLDGHEQGGGKRSDDVDEEDPQYSVNSYACGNWTRFINHSCEPNTCVYSVTYDTPSEANQPYHAFVATRDIHSYTEFTLNYRGAAKAISKGKGSRKRPQGVEDCYCSSNMCLGWR</sequence>
<gene>
    <name evidence="10" type="ORF">FIBSPDRAFT_550792</name>
</gene>
<dbReference type="AlphaFoldDB" id="A0A166UTU7"/>
<dbReference type="InterPro" id="IPR046341">
    <property type="entry name" value="SET_dom_sf"/>
</dbReference>
<dbReference type="PANTHER" id="PTHR46223:SF3">
    <property type="entry name" value="HISTONE-LYSINE N-METHYLTRANSFERASE SET-23"/>
    <property type="match status" value="1"/>
</dbReference>
<dbReference type="PANTHER" id="PTHR46223">
    <property type="entry name" value="HISTONE-LYSINE N-METHYLTRANSFERASE SUV39H"/>
    <property type="match status" value="1"/>
</dbReference>
<dbReference type="GO" id="GO:0008270">
    <property type="term" value="F:zinc ion binding"/>
    <property type="evidence" value="ECO:0007669"/>
    <property type="project" value="InterPro"/>
</dbReference>
<feature type="compositionally biased region" description="Polar residues" evidence="8">
    <location>
        <begin position="275"/>
        <end position="284"/>
    </location>
</feature>
<evidence type="ECO:0000256" key="1">
    <source>
        <dbReference type="ARBA" id="ARBA00004286"/>
    </source>
</evidence>
<feature type="compositionally biased region" description="Basic and acidic residues" evidence="8">
    <location>
        <begin position="161"/>
        <end position="178"/>
    </location>
</feature>
<dbReference type="InterPro" id="IPR007728">
    <property type="entry name" value="Pre-SET_dom"/>
</dbReference>
<dbReference type="SUPFAM" id="SSF82199">
    <property type="entry name" value="SET domain"/>
    <property type="match status" value="1"/>
</dbReference>
<evidence type="ECO:0000256" key="3">
    <source>
        <dbReference type="ARBA" id="ARBA00022603"/>
    </source>
</evidence>
<dbReference type="Pfam" id="PF00856">
    <property type="entry name" value="SET"/>
    <property type="match status" value="1"/>
</dbReference>
<reference evidence="10 11" key="1">
    <citation type="journal article" date="2016" name="Mol. Biol. Evol.">
        <title>Comparative Genomics of Early-Diverging Mushroom-Forming Fungi Provides Insights into the Origins of Lignocellulose Decay Capabilities.</title>
        <authorList>
            <person name="Nagy L.G."/>
            <person name="Riley R."/>
            <person name="Tritt A."/>
            <person name="Adam C."/>
            <person name="Daum C."/>
            <person name="Floudas D."/>
            <person name="Sun H."/>
            <person name="Yadav J.S."/>
            <person name="Pangilinan J."/>
            <person name="Larsson K.H."/>
            <person name="Matsuura K."/>
            <person name="Barry K."/>
            <person name="Labutti K."/>
            <person name="Kuo R."/>
            <person name="Ohm R.A."/>
            <person name="Bhattacharya S.S."/>
            <person name="Shirouzu T."/>
            <person name="Yoshinaga Y."/>
            <person name="Martin F.M."/>
            <person name="Grigoriev I.V."/>
            <person name="Hibbett D.S."/>
        </authorList>
    </citation>
    <scope>NUCLEOTIDE SEQUENCE [LARGE SCALE GENOMIC DNA]</scope>
    <source>
        <strain evidence="10 11">CBS 109695</strain>
    </source>
</reference>
<dbReference type="PROSITE" id="PS50280">
    <property type="entry name" value="SET"/>
    <property type="match status" value="1"/>
</dbReference>
<keyword evidence="4" id="KW-0808">Transferase</keyword>
<evidence type="ECO:0000313" key="10">
    <source>
        <dbReference type="EMBL" id="KZP32024.1"/>
    </source>
</evidence>
<evidence type="ECO:0000256" key="8">
    <source>
        <dbReference type="SAM" id="MobiDB-lite"/>
    </source>
</evidence>
<dbReference type="GO" id="GO:0005694">
    <property type="term" value="C:chromosome"/>
    <property type="evidence" value="ECO:0007669"/>
    <property type="project" value="UniProtKB-SubCell"/>
</dbReference>
<dbReference type="GO" id="GO:0032259">
    <property type="term" value="P:methylation"/>
    <property type="evidence" value="ECO:0007669"/>
    <property type="project" value="UniProtKB-KW"/>
</dbReference>
<feature type="domain" description="SET" evidence="9">
    <location>
        <begin position="442"/>
        <end position="575"/>
    </location>
</feature>
<dbReference type="GO" id="GO:0042054">
    <property type="term" value="F:histone methyltransferase activity"/>
    <property type="evidence" value="ECO:0007669"/>
    <property type="project" value="InterPro"/>
</dbReference>
<evidence type="ECO:0000256" key="4">
    <source>
        <dbReference type="ARBA" id="ARBA00022679"/>
    </source>
</evidence>
<dbReference type="Gene3D" id="2.40.50.40">
    <property type="match status" value="1"/>
</dbReference>
<feature type="compositionally biased region" description="Low complexity" evidence="8">
    <location>
        <begin position="285"/>
        <end position="307"/>
    </location>
</feature>
<keyword evidence="5" id="KW-0949">S-adenosyl-L-methionine</keyword>
<dbReference type="SMART" id="SM00468">
    <property type="entry name" value="PreSET"/>
    <property type="match status" value="1"/>
</dbReference>
<dbReference type="GO" id="GO:0005634">
    <property type="term" value="C:nucleus"/>
    <property type="evidence" value="ECO:0007669"/>
    <property type="project" value="InterPro"/>
</dbReference>
<dbReference type="CDD" id="cd00024">
    <property type="entry name" value="CD_CSD"/>
    <property type="match status" value="1"/>
</dbReference>
<feature type="compositionally biased region" description="Acidic residues" evidence="8">
    <location>
        <begin position="22"/>
        <end position="34"/>
    </location>
</feature>
<evidence type="ECO:0000256" key="2">
    <source>
        <dbReference type="ARBA" id="ARBA00022454"/>
    </source>
</evidence>
<keyword evidence="3" id="KW-0489">Methyltransferase</keyword>
<dbReference type="SMART" id="SM00317">
    <property type="entry name" value="SET"/>
    <property type="match status" value="1"/>
</dbReference>
<keyword evidence="11" id="KW-1185">Reference proteome</keyword>
<keyword evidence="6" id="KW-0479">Metal-binding</keyword>
<dbReference type="Proteomes" id="UP000076532">
    <property type="component" value="Unassembled WGS sequence"/>
</dbReference>
<evidence type="ECO:0000256" key="6">
    <source>
        <dbReference type="ARBA" id="ARBA00022723"/>
    </source>
</evidence>
<evidence type="ECO:0000256" key="7">
    <source>
        <dbReference type="ARBA" id="ARBA00022833"/>
    </source>
</evidence>
<keyword evidence="2" id="KW-0158">Chromosome</keyword>
<dbReference type="InterPro" id="IPR001214">
    <property type="entry name" value="SET_dom"/>
</dbReference>
<dbReference type="Pfam" id="PF05033">
    <property type="entry name" value="Pre-SET"/>
    <property type="match status" value="1"/>
</dbReference>
<dbReference type="InterPro" id="IPR050973">
    <property type="entry name" value="H3K9_Histone-Lys_N-MTase"/>
</dbReference>
<dbReference type="STRING" id="436010.A0A166UTU7"/>
<dbReference type="OrthoDB" id="308383at2759"/>
<accession>A0A166UTU7</accession>
<feature type="region of interest" description="Disordered" evidence="8">
    <location>
        <begin position="1"/>
        <end position="38"/>
    </location>
</feature>
<feature type="compositionally biased region" description="Polar residues" evidence="8">
    <location>
        <begin position="179"/>
        <end position="206"/>
    </location>
</feature>
<organism evidence="10 11">
    <name type="scientific">Athelia psychrophila</name>
    <dbReference type="NCBI Taxonomy" id="1759441"/>
    <lineage>
        <taxon>Eukaryota</taxon>
        <taxon>Fungi</taxon>
        <taxon>Dikarya</taxon>
        <taxon>Basidiomycota</taxon>
        <taxon>Agaricomycotina</taxon>
        <taxon>Agaricomycetes</taxon>
        <taxon>Agaricomycetidae</taxon>
        <taxon>Atheliales</taxon>
        <taxon>Atheliaceae</taxon>
        <taxon>Athelia</taxon>
    </lineage>
</organism>